<feature type="domain" description="SEA" evidence="15">
    <location>
        <begin position="70"/>
        <end position="186"/>
    </location>
</feature>
<evidence type="ECO:0000256" key="5">
    <source>
        <dbReference type="ARBA" id="ARBA00022825"/>
    </source>
</evidence>
<dbReference type="CDD" id="cd00041">
    <property type="entry name" value="CUB"/>
    <property type="match status" value="2"/>
</dbReference>
<evidence type="ECO:0008006" key="19">
    <source>
        <dbReference type="Google" id="ProtNLM"/>
    </source>
</evidence>
<dbReference type="Gene3D" id="4.10.400.10">
    <property type="entry name" value="Low-density Lipoprotein Receptor"/>
    <property type="match status" value="4"/>
</dbReference>
<feature type="transmembrane region" description="Helical" evidence="13">
    <location>
        <begin position="41"/>
        <end position="62"/>
    </location>
</feature>
<dbReference type="InterPro" id="IPR018114">
    <property type="entry name" value="TRYPSIN_HIS"/>
</dbReference>
<dbReference type="GeneTree" id="ENSGT00940000164481"/>
<dbReference type="Pfam" id="PF00431">
    <property type="entry name" value="CUB"/>
    <property type="match status" value="2"/>
</dbReference>
<organism evidence="17 18">
    <name type="scientific">Astatotilapia calliptera</name>
    <name type="common">Eastern happy</name>
    <name type="synonym">Chromis callipterus</name>
    <dbReference type="NCBI Taxonomy" id="8154"/>
    <lineage>
        <taxon>Eukaryota</taxon>
        <taxon>Metazoa</taxon>
        <taxon>Chordata</taxon>
        <taxon>Craniata</taxon>
        <taxon>Vertebrata</taxon>
        <taxon>Euteleostomi</taxon>
        <taxon>Actinopterygii</taxon>
        <taxon>Neopterygii</taxon>
        <taxon>Teleostei</taxon>
        <taxon>Neoteleostei</taxon>
        <taxon>Acanthomorphata</taxon>
        <taxon>Ovalentaria</taxon>
        <taxon>Cichlomorphae</taxon>
        <taxon>Cichliformes</taxon>
        <taxon>Cichlidae</taxon>
        <taxon>African cichlids</taxon>
        <taxon>Pseudocrenilabrinae</taxon>
        <taxon>Haplochromini</taxon>
        <taxon>Astatotilapia</taxon>
    </lineage>
</organism>
<evidence type="ECO:0000313" key="17">
    <source>
        <dbReference type="Ensembl" id="ENSACLP00000051741.1"/>
    </source>
</evidence>
<evidence type="ECO:0000259" key="14">
    <source>
        <dbReference type="PROSITE" id="PS01180"/>
    </source>
</evidence>
<dbReference type="AlphaFoldDB" id="A0AAX7TCG9"/>
<comment type="subcellular location">
    <subcellularLocation>
        <location evidence="1">Membrane</location>
        <topology evidence="1">Single-pass type II membrane protein</topology>
    </subcellularLocation>
</comment>
<dbReference type="SMART" id="SM00042">
    <property type="entry name" value="CUB"/>
    <property type="match status" value="2"/>
</dbReference>
<dbReference type="PROSITE" id="PS01180">
    <property type="entry name" value="CUB"/>
    <property type="match status" value="2"/>
</dbReference>
<accession>A0AAX7TCG9</accession>
<feature type="disulfide bond" evidence="10">
    <location>
        <begin position="520"/>
        <end position="538"/>
    </location>
</feature>
<dbReference type="Proteomes" id="UP000265100">
    <property type="component" value="Chromosome 20"/>
</dbReference>
<feature type="disulfide bond" evidence="10">
    <location>
        <begin position="532"/>
        <end position="547"/>
    </location>
</feature>
<dbReference type="Pfam" id="PF00089">
    <property type="entry name" value="Trypsin"/>
    <property type="match status" value="1"/>
</dbReference>
<evidence type="ECO:0000256" key="1">
    <source>
        <dbReference type="ARBA" id="ARBA00004606"/>
    </source>
</evidence>
<dbReference type="GO" id="GO:0006508">
    <property type="term" value="P:proteolysis"/>
    <property type="evidence" value="ECO:0007669"/>
    <property type="project" value="UniProtKB-KW"/>
</dbReference>
<dbReference type="SMART" id="SM00020">
    <property type="entry name" value="Tryp_SPc"/>
    <property type="match status" value="1"/>
</dbReference>
<dbReference type="SUPFAM" id="SSF49854">
    <property type="entry name" value="Spermadhesin, CUB domain"/>
    <property type="match status" value="2"/>
</dbReference>
<dbReference type="FunFam" id="2.40.10.10:FF:000003">
    <property type="entry name" value="Transmembrane serine protease 3"/>
    <property type="match status" value="1"/>
</dbReference>
<feature type="domain" description="CUB" evidence="14">
    <location>
        <begin position="331"/>
        <end position="436"/>
    </location>
</feature>
<evidence type="ECO:0000256" key="7">
    <source>
        <dbReference type="ARBA" id="ARBA00022989"/>
    </source>
</evidence>
<feature type="disulfide bond" evidence="10">
    <location>
        <begin position="576"/>
        <end position="591"/>
    </location>
</feature>
<dbReference type="PRINTS" id="PR00261">
    <property type="entry name" value="LDLRECEPTOR"/>
</dbReference>
<feature type="disulfide bond" evidence="10">
    <location>
        <begin position="496"/>
        <end position="511"/>
    </location>
</feature>
<dbReference type="Gene3D" id="2.40.10.10">
    <property type="entry name" value="Trypsin-like serine proteases"/>
    <property type="match status" value="2"/>
</dbReference>
<evidence type="ECO:0000256" key="11">
    <source>
        <dbReference type="RuleBase" id="RU363034"/>
    </source>
</evidence>
<feature type="region of interest" description="Disordered" evidence="12">
    <location>
        <begin position="1"/>
        <end position="21"/>
    </location>
</feature>
<dbReference type="InterPro" id="IPR023415">
    <property type="entry name" value="LDLR_class-A_CS"/>
</dbReference>
<keyword evidence="4 11" id="KW-0378">Hydrolase</keyword>
<dbReference type="SMART" id="SM00192">
    <property type="entry name" value="LDLa"/>
    <property type="match status" value="4"/>
</dbReference>
<dbReference type="SUPFAM" id="SSF57424">
    <property type="entry name" value="LDL receptor-like module"/>
    <property type="match status" value="4"/>
</dbReference>
<dbReference type="GO" id="GO:0009566">
    <property type="term" value="P:fertilization"/>
    <property type="evidence" value="ECO:0007669"/>
    <property type="project" value="UniProtKB-ARBA"/>
</dbReference>
<evidence type="ECO:0000256" key="2">
    <source>
        <dbReference type="ARBA" id="ARBA00022670"/>
    </source>
</evidence>
<dbReference type="InterPro" id="IPR001254">
    <property type="entry name" value="Trypsin_dom"/>
</dbReference>
<dbReference type="PROSITE" id="PS50024">
    <property type="entry name" value="SEA"/>
    <property type="match status" value="1"/>
</dbReference>
<evidence type="ECO:0000256" key="12">
    <source>
        <dbReference type="SAM" id="MobiDB-lite"/>
    </source>
</evidence>
<feature type="disulfide bond" evidence="10">
    <location>
        <begin position="484"/>
        <end position="502"/>
    </location>
</feature>
<dbReference type="InterPro" id="IPR009003">
    <property type="entry name" value="Peptidase_S1_PA"/>
</dbReference>
<dbReference type="InterPro" id="IPR000082">
    <property type="entry name" value="SEA_dom"/>
</dbReference>
<dbReference type="PROSITE" id="PS01209">
    <property type="entry name" value="LDLRA_1"/>
    <property type="match status" value="1"/>
</dbReference>
<dbReference type="RefSeq" id="XP_026010080.1">
    <property type="nucleotide sequence ID" value="XM_026154295.1"/>
</dbReference>
<feature type="disulfide bond" evidence="10">
    <location>
        <begin position="460"/>
        <end position="475"/>
    </location>
</feature>
<dbReference type="GO" id="GO:0016020">
    <property type="term" value="C:membrane"/>
    <property type="evidence" value="ECO:0007669"/>
    <property type="project" value="UniProtKB-SubCell"/>
</dbReference>
<keyword evidence="8 13" id="KW-0472">Membrane</keyword>
<dbReference type="FunFam" id="2.60.120.290:FF:000005">
    <property type="entry name" value="Procollagen C-endopeptidase enhancer 1"/>
    <property type="match status" value="1"/>
</dbReference>
<dbReference type="Gene3D" id="2.60.120.290">
    <property type="entry name" value="Spermadhesin, CUB domain"/>
    <property type="match status" value="2"/>
</dbReference>
<reference evidence="17" key="4">
    <citation type="submission" date="2025-09" db="UniProtKB">
        <authorList>
            <consortium name="Ensembl"/>
        </authorList>
    </citation>
    <scope>IDENTIFICATION</scope>
</reference>
<evidence type="ECO:0000256" key="10">
    <source>
        <dbReference type="PROSITE-ProRule" id="PRU00124"/>
    </source>
</evidence>
<reference evidence="18" key="2">
    <citation type="submission" date="2023-03" db="EMBL/GenBank/DDBJ databases">
        <authorList>
            <consortium name="Wellcome Sanger Institute Data Sharing"/>
        </authorList>
    </citation>
    <scope>NUCLEOTIDE SEQUENCE [LARGE SCALE GENOMIC DNA]</scope>
</reference>
<evidence type="ECO:0000256" key="4">
    <source>
        <dbReference type="ARBA" id="ARBA00022801"/>
    </source>
</evidence>
<dbReference type="InterPro" id="IPR043504">
    <property type="entry name" value="Peptidase_S1_PA_chymotrypsin"/>
</dbReference>
<dbReference type="PROSITE" id="PS50068">
    <property type="entry name" value="LDLRA_2"/>
    <property type="match status" value="4"/>
</dbReference>
<dbReference type="SUPFAM" id="SSF82671">
    <property type="entry name" value="SEA domain"/>
    <property type="match status" value="1"/>
</dbReference>
<evidence type="ECO:0000256" key="6">
    <source>
        <dbReference type="ARBA" id="ARBA00022968"/>
    </source>
</evidence>
<dbReference type="Ensembl" id="ENSACLT00000062439.1">
    <property type="protein sequence ID" value="ENSACLP00000051741.1"/>
    <property type="gene ID" value="ENSACLG00000012144.2"/>
</dbReference>
<feature type="domain" description="Peptidase S1" evidence="16">
    <location>
        <begin position="603"/>
        <end position="837"/>
    </location>
</feature>
<protein>
    <recommendedName>
        <fullName evidence="19">Suppression of tumorigenicity 14b</fullName>
    </recommendedName>
</protein>
<dbReference type="InterPro" id="IPR033116">
    <property type="entry name" value="TRYPSIN_SER"/>
</dbReference>
<evidence type="ECO:0000313" key="18">
    <source>
        <dbReference type="Proteomes" id="UP000265100"/>
    </source>
</evidence>
<evidence type="ECO:0000256" key="9">
    <source>
        <dbReference type="ARBA" id="ARBA00023157"/>
    </source>
</evidence>
<keyword evidence="9 10" id="KW-1015">Disulfide bond</keyword>
<evidence type="ECO:0000259" key="15">
    <source>
        <dbReference type="PROSITE" id="PS50024"/>
    </source>
</evidence>
<dbReference type="InterPro" id="IPR002172">
    <property type="entry name" value="LDrepeatLR_classA_rpt"/>
</dbReference>
<dbReference type="GeneID" id="113013415"/>
<keyword evidence="6" id="KW-0735">Signal-anchor</keyword>
<dbReference type="Pfam" id="PF01390">
    <property type="entry name" value="SEA"/>
    <property type="match status" value="1"/>
</dbReference>
<feature type="disulfide bond" evidence="10">
    <location>
        <begin position="448"/>
        <end position="466"/>
    </location>
</feature>
<keyword evidence="18" id="KW-1185">Reference proteome</keyword>
<dbReference type="PANTHER" id="PTHR24252">
    <property type="entry name" value="ACROSIN-RELATED"/>
    <property type="match status" value="1"/>
</dbReference>
<dbReference type="CDD" id="cd00190">
    <property type="entry name" value="Tryp_SPc"/>
    <property type="match status" value="1"/>
</dbReference>
<dbReference type="PANTHER" id="PTHR24252:SF17">
    <property type="entry name" value="SUPPRESSOR OF TUMORIGENICITY 14 PROTEIN HOMOLOG-RELATED"/>
    <property type="match status" value="1"/>
</dbReference>
<dbReference type="PROSITE" id="PS00134">
    <property type="entry name" value="TRYPSIN_HIS"/>
    <property type="match status" value="1"/>
</dbReference>
<dbReference type="PROSITE" id="PS50240">
    <property type="entry name" value="TRYPSIN_DOM"/>
    <property type="match status" value="1"/>
</dbReference>
<dbReference type="GO" id="GO:0004252">
    <property type="term" value="F:serine-type endopeptidase activity"/>
    <property type="evidence" value="ECO:0007669"/>
    <property type="project" value="InterPro"/>
</dbReference>
<proteinExistence type="predicted"/>
<comment type="caution">
    <text evidence="10">Lacks conserved residue(s) required for the propagation of feature annotation.</text>
</comment>
<dbReference type="PROSITE" id="PS00135">
    <property type="entry name" value="TRYPSIN_SER"/>
    <property type="match status" value="1"/>
</dbReference>
<name>A0AAX7TCG9_ASTCA</name>
<dbReference type="Pfam" id="PF00057">
    <property type="entry name" value="Ldl_recept_a"/>
    <property type="match status" value="4"/>
</dbReference>
<dbReference type="InterPro" id="IPR036364">
    <property type="entry name" value="SEA_dom_sf"/>
</dbReference>
<feature type="disulfide bond" evidence="10">
    <location>
        <begin position="477"/>
        <end position="489"/>
    </location>
</feature>
<dbReference type="SUPFAM" id="SSF50494">
    <property type="entry name" value="Trypsin-like serine proteases"/>
    <property type="match status" value="1"/>
</dbReference>
<keyword evidence="2 11" id="KW-0645">Protease</keyword>
<evidence type="ECO:0000256" key="3">
    <source>
        <dbReference type="ARBA" id="ARBA00022692"/>
    </source>
</evidence>
<evidence type="ECO:0000256" key="13">
    <source>
        <dbReference type="SAM" id="Phobius"/>
    </source>
</evidence>
<dbReference type="InterPro" id="IPR036055">
    <property type="entry name" value="LDL_receptor-like_sf"/>
</dbReference>
<dbReference type="InterPro" id="IPR000859">
    <property type="entry name" value="CUB_dom"/>
</dbReference>
<evidence type="ECO:0000259" key="16">
    <source>
        <dbReference type="PROSITE" id="PS50240"/>
    </source>
</evidence>
<dbReference type="Gene3D" id="3.30.70.960">
    <property type="entry name" value="SEA domain"/>
    <property type="match status" value="1"/>
</dbReference>
<sequence>MDSLDSGQKFRPRRDNDVEEAFLQAPDPKDVEKKSCNKKGAGIGVALVIGVLAVIALLVGLFCQPQHVKMKRIYIGSMEINNKQFLPQYEEPGSSEFTNLAAQVCKQLKLMYSKNSLLDRYFNHSSVQAFSEGDRGSNTIVAYYESEFDVPPPQQASLDEAIDSMQPPAGSQEGGKGRFLLKPTDALSVNDIVTQAIDPRLTKTKLSERKSIDIHIENSGHVESPGFPNSPYPSNAYLQWKFRADPQHRIQLDFDDLILEDDCQRDFIKIYDSLVPIEKRAMTEQCGYPHQPLSFISSGNVMLLMLVTNEEKNFPGFRANYSPIPQTTLNCGGTLTGEKGSISSPFFPSNYPPRTTCVWNIEVANNKFLKVLFNKFSLGNKTEGCGHDYVEINGERLCGSDLKSPVFTINSNKMTITFKSDSSYVDQGFTAEYEAFTPNNPCPGRFTCSNNLCINNTLRCDGWGDCGDDSDEINCKCDASQIQCKNGHCKPKFWMCDGVDDCGDNTDEENCETCKGQFSCKNGRCIAENLKCNGKDDCGDASDESKCEKSLVLQTCSEFTFQCKNKLCISKMNPECDGVQDCTDDSDEDNCECGIRPYRSSRIVGGQASREGEWPWQVSLHFKGMGHVCGASVLSNRWLLTAAHCVQDKFSQANQWEALLGLHEQSQTSKWTMKRGVKRIIVHPGYDLETYDNDITLMELDNSVTLNQNIWPICLPSPAHDFPVGEEAWITGWGATREGGSGAAVLQKAAVRIINSTVCKSLLTDPVTDNMLCAGVLKGGVDACQGDSGGPLSFTSTKGRVFLAGVTSWGEGCARKNKPGIYTQVTKYRNWIKENSGV</sequence>
<keyword evidence="5 11" id="KW-0720">Serine protease</keyword>
<feature type="disulfide bond" evidence="10">
    <location>
        <begin position="556"/>
        <end position="568"/>
    </location>
</feature>
<reference evidence="17" key="3">
    <citation type="submission" date="2025-08" db="UniProtKB">
        <authorList>
            <consortium name="Ensembl"/>
        </authorList>
    </citation>
    <scope>IDENTIFICATION</scope>
</reference>
<keyword evidence="3 13" id="KW-0812">Transmembrane</keyword>
<dbReference type="CDD" id="cd00112">
    <property type="entry name" value="LDLa"/>
    <property type="match status" value="4"/>
</dbReference>
<reference evidence="17 18" key="1">
    <citation type="submission" date="2018-05" db="EMBL/GenBank/DDBJ databases">
        <authorList>
            <person name="Datahose"/>
        </authorList>
    </citation>
    <scope>NUCLEOTIDE SEQUENCE</scope>
</reference>
<dbReference type="InterPro" id="IPR035914">
    <property type="entry name" value="Sperma_CUB_dom_sf"/>
</dbReference>
<evidence type="ECO:0000256" key="8">
    <source>
        <dbReference type="ARBA" id="ARBA00023136"/>
    </source>
</evidence>
<feature type="domain" description="CUB" evidence="14">
    <location>
        <begin position="210"/>
        <end position="324"/>
    </location>
</feature>
<keyword evidence="7 13" id="KW-1133">Transmembrane helix</keyword>